<evidence type="ECO:0000259" key="2">
    <source>
        <dbReference type="PROSITE" id="PS51207"/>
    </source>
</evidence>
<feature type="domain" description="PXA" evidence="2">
    <location>
        <begin position="49"/>
        <end position="228"/>
    </location>
</feature>
<gene>
    <name evidence="3" type="ORF">IW261DRAFT_1504778</name>
</gene>
<dbReference type="AlphaFoldDB" id="A0AA39NWJ8"/>
<name>A0AA39NWJ8_9AGAR</name>
<protein>
    <submittedName>
        <fullName evidence="3">PXA domain-containing protein</fullName>
    </submittedName>
</protein>
<dbReference type="SMART" id="SM00313">
    <property type="entry name" value="PXA"/>
    <property type="match status" value="1"/>
</dbReference>
<dbReference type="Proteomes" id="UP001175227">
    <property type="component" value="Unassembled WGS sequence"/>
</dbReference>
<reference evidence="3" key="1">
    <citation type="submission" date="2023-06" db="EMBL/GenBank/DDBJ databases">
        <authorList>
            <consortium name="Lawrence Berkeley National Laboratory"/>
            <person name="Ahrendt S."/>
            <person name="Sahu N."/>
            <person name="Indic B."/>
            <person name="Wong-Bajracharya J."/>
            <person name="Merenyi Z."/>
            <person name="Ke H.-M."/>
            <person name="Monk M."/>
            <person name="Kocsube S."/>
            <person name="Drula E."/>
            <person name="Lipzen A."/>
            <person name="Balint B."/>
            <person name="Henrissat B."/>
            <person name="Andreopoulos B."/>
            <person name="Martin F.M."/>
            <person name="Harder C.B."/>
            <person name="Rigling D."/>
            <person name="Ford K.L."/>
            <person name="Foster G.D."/>
            <person name="Pangilinan J."/>
            <person name="Papanicolaou A."/>
            <person name="Barry K."/>
            <person name="LaButti K."/>
            <person name="Viragh M."/>
            <person name="Koriabine M."/>
            <person name="Yan M."/>
            <person name="Riley R."/>
            <person name="Champramary S."/>
            <person name="Plett K.L."/>
            <person name="Tsai I.J."/>
            <person name="Slot J."/>
            <person name="Sipos G."/>
            <person name="Plett J."/>
            <person name="Nagy L.G."/>
            <person name="Grigoriev I.V."/>
        </authorList>
    </citation>
    <scope>NUCLEOTIDE SEQUENCE</scope>
    <source>
        <strain evidence="3">ICMP 16352</strain>
    </source>
</reference>
<proteinExistence type="predicted"/>
<dbReference type="InterPro" id="IPR003114">
    <property type="entry name" value="Phox_assoc"/>
</dbReference>
<feature type="region of interest" description="Disordered" evidence="1">
    <location>
        <begin position="1"/>
        <end position="20"/>
    </location>
</feature>
<feature type="compositionally biased region" description="Low complexity" evidence="1">
    <location>
        <begin position="317"/>
        <end position="332"/>
    </location>
</feature>
<dbReference type="PANTHER" id="PTHR22775:SF3">
    <property type="entry name" value="SORTING NEXIN-13"/>
    <property type="match status" value="1"/>
</dbReference>
<sequence>MSHKPLASLQSNRSNTQRQQQQPVSLARRLLFPSLPNNDLPLLLVSPVPPELTAELYDFIALALRAFVNPWWTKITRYDKEFLPDITRILTVVVRALEERVLATDSTSVICRDIPVILTQHYTDYRNASSKIATAYAAGGALSIDQLFHQFQPHMALSPDGHIDRDYIRQILDHILKACLPPEDFEPEAERLIVREIILKIVVKDVIPKIVQPWFIQKIILDLLGPLPGPAGSIPISESPPPSQSGQAFSFHTILIVFLSAIQSISGACLALIHTYKHAVNTLKLVNQSPSKSFHPSPSLKTAQASSPILDQAISPTLSRTPSESSSTSSFPKAPLFPSEFPAPPSISTNRCDRLHEYYAHGPILMISEIFSMHDRYASSASFFTPFLDRLLPYLLDSILSPALLLNIVRIGKRTLFPNGYPAPPPVDPTPEEQAEIYAKLIAWRGRGALSHLIPILLGSDPSVTLKSAIDPLTSTSCNIHLVMMILDRIVIALFPELGPRESL</sequence>
<dbReference type="EMBL" id="JAUEPR010000034">
    <property type="protein sequence ID" value="KAK0473182.1"/>
    <property type="molecule type" value="Genomic_DNA"/>
</dbReference>
<dbReference type="GO" id="GO:0035091">
    <property type="term" value="F:phosphatidylinositol binding"/>
    <property type="evidence" value="ECO:0007669"/>
    <property type="project" value="TreeGrafter"/>
</dbReference>
<evidence type="ECO:0000256" key="1">
    <source>
        <dbReference type="SAM" id="MobiDB-lite"/>
    </source>
</evidence>
<accession>A0AA39NWJ8</accession>
<keyword evidence="4" id="KW-1185">Reference proteome</keyword>
<feature type="compositionally biased region" description="Low complexity" evidence="1">
    <location>
        <begin position="10"/>
        <end position="20"/>
    </location>
</feature>
<organism evidence="3 4">
    <name type="scientific">Armillaria novae-zelandiae</name>
    <dbReference type="NCBI Taxonomy" id="153914"/>
    <lineage>
        <taxon>Eukaryota</taxon>
        <taxon>Fungi</taxon>
        <taxon>Dikarya</taxon>
        <taxon>Basidiomycota</taxon>
        <taxon>Agaricomycotina</taxon>
        <taxon>Agaricomycetes</taxon>
        <taxon>Agaricomycetidae</taxon>
        <taxon>Agaricales</taxon>
        <taxon>Marasmiineae</taxon>
        <taxon>Physalacriaceae</taxon>
        <taxon>Armillaria</taxon>
    </lineage>
</organism>
<dbReference type="PROSITE" id="PS51207">
    <property type="entry name" value="PXA"/>
    <property type="match status" value="1"/>
</dbReference>
<feature type="region of interest" description="Disordered" evidence="1">
    <location>
        <begin position="317"/>
        <end position="337"/>
    </location>
</feature>
<evidence type="ECO:0000313" key="4">
    <source>
        <dbReference type="Proteomes" id="UP001175227"/>
    </source>
</evidence>
<dbReference type="PANTHER" id="PTHR22775">
    <property type="entry name" value="SORTING NEXIN"/>
    <property type="match status" value="1"/>
</dbReference>
<comment type="caution">
    <text evidence="3">The sequence shown here is derived from an EMBL/GenBank/DDBJ whole genome shotgun (WGS) entry which is preliminary data.</text>
</comment>
<evidence type="ECO:0000313" key="3">
    <source>
        <dbReference type="EMBL" id="KAK0473182.1"/>
    </source>
</evidence>
<dbReference type="Pfam" id="PF02194">
    <property type="entry name" value="PXA"/>
    <property type="match status" value="1"/>
</dbReference>